<comment type="similarity">
    <text evidence="2 15">Belongs to the peptidase M20A family. DapE subfamily.</text>
</comment>
<accession>A0A6P1NFP8</accession>
<dbReference type="Pfam" id="PF07687">
    <property type="entry name" value="M20_dimer"/>
    <property type="match status" value="1"/>
</dbReference>
<feature type="active site" evidence="15">
    <location>
        <position position="77"/>
    </location>
</feature>
<dbReference type="Proteomes" id="UP000463975">
    <property type="component" value="Chromosome"/>
</dbReference>
<dbReference type="InterPro" id="IPR005941">
    <property type="entry name" value="DapE_proteobac"/>
</dbReference>
<dbReference type="PANTHER" id="PTHR43808:SF31">
    <property type="entry name" value="N-ACETYL-L-CITRULLINE DEACETYLASE"/>
    <property type="match status" value="1"/>
</dbReference>
<evidence type="ECO:0000256" key="14">
    <source>
        <dbReference type="ARBA" id="ARBA00051301"/>
    </source>
</evidence>
<feature type="binding site" evidence="15">
    <location>
        <position position="106"/>
    </location>
    <ligand>
        <name>Zn(2+)</name>
        <dbReference type="ChEBI" id="CHEBI:29105"/>
        <label>1</label>
    </ligand>
</feature>
<keyword evidence="11 15" id="KW-0457">Lysine biosynthesis</keyword>
<feature type="binding site" evidence="15">
    <location>
        <position position="75"/>
    </location>
    <ligand>
        <name>Zn(2+)</name>
        <dbReference type="ChEBI" id="CHEBI:29105"/>
        <label>1</label>
    </ligand>
</feature>
<dbReference type="EMBL" id="CP047652">
    <property type="protein sequence ID" value="QHI95350.1"/>
    <property type="molecule type" value="Genomic_DNA"/>
</dbReference>
<dbReference type="InterPro" id="IPR002933">
    <property type="entry name" value="Peptidase_M20"/>
</dbReference>
<dbReference type="NCBIfam" id="TIGR01246">
    <property type="entry name" value="dapE_proteo"/>
    <property type="match status" value="1"/>
</dbReference>
<evidence type="ECO:0000256" key="5">
    <source>
        <dbReference type="ARBA" id="ARBA00022391"/>
    </source>
</evidence>
<evidence type="ECO:0000256" key="12">
    <source>
        <dbReference type="ARBA" id="ARBA00023285"/>
    </source>
</evidence>
<evidence type="ECO:0000256" key="10">
    <source>
        <dbReference type="ARBA" id="ARBA00022915"/>
    </source>
</evidence>
<evidence type="ECO:0000313" key="17">
    <source>
        <dbReference type="EMBL" id="QHI95350.1"/>
    </source>
</evidence>
<evidence type="ECO:0000256" key="3">
    <source>
        <dbReference type="ARBA" id="ARBA00011738"/>
    </source>
</evidence>
<dbReference type="GO" id="GO:0008777">
    <property type="term" value="F:acetylornithine deacetylase activity"/>
    <property type="evidence" value="ECO:0007669"/>
    <property type="project" value="TreeGrafter"/>
</dbReference>
<dbReference type="GO" id="GO:0009014">
    <property type="term" value="F:succinyl-diaminopimelate desuccinylase activity"/>
    <property type="evidence" value="ECO:0007669"/>
    <property type="project" value="UniProtKB-UniRule"/>
</dbReference>
<dbReference type="PROSITE" id="PS00759">
    <property type="entry name" value="ARGE_DAPE_CPG2_2"/>
    <property type="match status" value="1"/>
</dbReference>
<dbReference type="HAMAP" id="MF_01690">
    <property type="entry name" value="DapE"/>
    <property type="match status" value="1"/>
</dbReference>
<dbReference type="GO" id="GO:0006526">
    <property type="term" value="P:L-arginine biosynthetic process"/>
    <property type="evidence" value="ECO:0007669"/>
    <property type="project" value="TreeGrafter"/>
</dbReference>
<evidence type="ECO:0000259" key="16">
    <source>
        <dbReference type="Pfam" id="PF07687"/>
    </source>
</evidence>
<feature type="binding site" evidence="15">
    <location>
        <position position="168"/>
    </location>
    <ligand>
        <name>Zn(2+)</name>
        <dbReference type="ChEBI" id="CHEBI:29105"/>
        <label>1</label>
    </ligand>
</feature>
<comment type="subunit">
    <text evidence="3 15">Homodimer.</text>
</comment>
<dbReference type="UniPathway" id="UPA00034">
    <property type="reaction ID" value="UER00021"/>
</dbReference>
<dbReference type="AlphaFoldDB" id="A0A6P1NFP8"/>
<evidence type="ECO:0000313" key="18">
    <source>
        <dbReference type="Proteomes" id="UP000463975"/>
    </source>
</evidence>
<keyword evidence="12 15" id="KW-0170">Cobalt</keyword>
<comment type="catalytic activity">
    <reaction evidence="14 15">
        <text>N-succinyl-(2S,6S)-2,6-diaminopimelate + H2O = (2S,6S)-2,6-diaminopimelate + succinate</text>
        <dbReference type="Rhea" id="RHEA:22608"/>
        <dbReference type="ChEBI" id="CHEBI:15377"/>
        <dbReference type="ChEBI" id="CHEBI:30031"/>
        <dbReference type="ChEBI" id="CHEBI:57609"/>
        <dbReference type="ChEBI" id="CHEBI:58087"/>
        <dbReference type="EC" id="3.5.1.18"/>
    </reaction>
</comment>
<evidence type="ECO:0000256" key="1">
    <source>
        <dbReference type="ARBA" id="ARBA00005130"/>
    </source>
</evidence>
<keyword evidence="10 15" id="KW-0220">Diaminopimelate biosynthesis</keyword>
<gene>
    <name evidence="15 17" type="primary">dapE</name>
    <name evidence="17" type="ORF">GT348_02860</name>
</gene>
<evidence type="ECO:0000256" key="11">
    <source>
        <dbReference type="ARBA" id="ARBA00023154"/>
    </source>
</evidence>
<dbReference type="SUPFAM" id="SSF55031">
    <property type="entry name" value="Bacterial exopeptidase dimerisation domain"/>
    <property type="match status" value="1"/>
</dbReference>
<dbReference type="CDD" id="cd03891">
    <property type="entry name" value="M20_DapE_proteobac"/>
    <property type="match status" value="1"/>
</dbReference>
<feature type="binding site" evidence="15">
    <location>
        <position position="106"/>
    </location>
    <ligand>
        <name>Zn(2+)</name>
        <dbReference type="ChEBI" id="CHEBI:29105"/>
        <label>2</label>
    </ligand>
</feature>
<dbReference type="SUPFAM" id="SSF53187">
    <property type="entry name" value="Zn-dependent exopeptidases"/>
    <property type="match status" value="1"/>
</dbReference>
<proteinExistence type="inferred from homology"/>
<dbReference type="KEGG" id="bomb:GT348_02860"/>
<keyword evidence="18" id="KW-1185">Reference proteome</keyword>
<dbReference type="Pfam" id="PF01546">
    <property type="entry name" value="Peptidase_M20"/>
    <property type="match status" value="1"/>
</dbReference>
<comment type="pathway">
    <text evidence="1 15">Amino-acid biosynthesis; L-lysine biosynthesis via DAP pathway; LL-2,6-diaminopimelate from (S)-tetrahydrodipicolinate (succinylase route): step 3/3.</text>
</comment>
<dbReference type="InterPro" id="IPR050072">
    <property type="entry name" value="Peptidase_M20A"/>
</dbReference>
<evidence type="ECO:0000256" key="15">
    <source>
        <dbReference type="HAMAP-Rule" id="MF_01690"/>
    </source>
</evidence>
<keyword evidence="7 15" id="KW-0479">Metal-binding</keyword>
<feature type="domain" description="Peptidase M20 dimerisation" evidence="16">
    <location>
        <begin position="181"/>
        <end position="286"/>
    </location>
</feature>
<dbReference type="GO" id="GO:0050897">
    <property type="term" value="F:cobalt ion binding"/>
    <property type="evidence" value="ECO:0007669"/>
    <property type="project" value="UniProtKB-UniRule"/>
</dbReference>
<evidence type="ECO:0000256" key="8">
    <source>
        <dbReference type="ARBA" id="ARBA00022801"/>
    </source>
</evidence>
<evidence type="ECO:0000256" key="7">
    <source>
        <dbReference type="ARBA" id="ARBA00022723"/>
    </source>
</evidence>
<feature type="binding site" evidence="15">
    <location>
        <position position="353"/>
    </location>
    <ligand>
        <name>Zn(2+)</name>
        <dbReference type="ChEBI" id="CHEBI:29105"/>
        <label>2</label>
    </ligand>
</feature>
<dbReference type="GO" id="GO:0008270">
    <property type="term" value="F:zinc ion binding"/>
    <property type="evidence" value="ECO:0007669"/>
    <property type="project" value="UniProtKB-UniRule"/>
</dbReference>
<dbReference type="GO" id="GO:0009089">
    <property type="term" value="P:lysine biosynthetic process via diaminopimelate"/>
    <property type="evidence" value="ECO:0007669"/>
    <property type="project" value="UniProtKB-UniRule"/>
</dbReference>
<comment type="cofactor">
    <cofactor evidence="15">
        <name>Zn(2+)</name>
        <dbReference type="ChEBI" id="CHEBI:29105"/>
    </cofactor>
    <cofactor evidence="15">
        <name>Co(2+)</name>
        <dbReference type="ChEBI" id="CHEBI:48828"/>
    </cofactor>
    <text evidence="15">Binds 2 Zn(2+) or Co(2+) ions per subunit.</text>
</comment>
<sequence length="380" mass="40744">MPISSSTDPILLLQSLLKCRSVTPADDGALGIVASILEEMGFIVTLLHFGPAESPTPNLYARLGAGKPHLCFAGHTDVVPPGGNWSHDPFSGEIDGSYIYGRGAADMKGGIACFLAAIARYLKENPLKGSLSLLITGDEEGPAHFGTKKVLQWMETQGEIPDFCLLGEPTNPQEMGEVIKIGRRGSLNATITIKGMQGHVAYPHLADNPVHKLIPLLQALTQDPLDQGSEWFAPSSLQITSIDVGNKATNVIPAQAEIKLNIRFNDLHSGSSLSAWLKELVERHAAGSEIDISVSGEAFLTKPGMFVEHISKAVEDVTGRKPRLDTGGGTSDARFITHYCPVAEFGLVGATMHKSDECVSLSSLESLTRIYQNILQRLGL</sequence>
<organism evidence="17 18">
    <name type="scientific">Aristophania vespae</name>
    <dbReference type="NCBI Taxonomy" id="2697033"/>
    <lineage>
        <taxon>Bacteria</taxon>
        <taxon>Pseudomonadati</taxon>
        <taxon>Pseudomonadota</taxon>
        <taxon>Alphaproteobacteria</taxon>
        <taxon>Acetobacterales</taxon>
        <taxon>Acetobacteraceae</taxon>
        <taxon>Aristophania</taxon>
    </lineage>
</organism>
<keyword evidence="8 15" id="KW-0378">Hydrolase</keyword>
<comment type="function">
    <text evidence="15">Catalyzes the hydrolysis of N-succinyl-L,L-diaminopimelic acid (SDAP), forming succinate and LL-2,6-diaminopimelate (DAP), an intermediate involved in the bacterial biosynthesis of lysine and meso-diaminopimelic acid, an essential component of bacterial cell walls.</text>
</comment>
<dbReference type="RefSeq" id="WP_160618427.1">
    <property type="nucleotide sequence ID" value="NZ_CP047652.1"/>
</dbReference>
<protein>
    <recommendedName>
        <fullName evidence="5 15">Succinyl-diaminopimelate desuccinylase</fullName>
        <shortName evidence="15">SDAP desuccinylase</shortName>
        <ecNumber evidence="4 15">3.5.1.18</ecNumber>
    </recommendedName>
    <alternativeName>
        <fullName evidence="13 15">N-succinyl-LL-2,6-diaminoheptanedioate amidohydrolase</fullName>
    </alternativeName>
</protein>
<dbReference type="GO" id="GO:0019877">
    <property type="term" value="P:diaminopimelate biosynthetic process"/>
    <property type="evidence" value="ECO:0007669"/>
    <property type="project" value="UniProtKB-UniRule"/>
</dbReference>
<dbReference type="NCBIfam" id="NF009557">
    <property type="entry name" value="PRK13009.1"/>
    <property type="match status" value="1"/>
</dbReference>
<dbReference type="Gene3D" id="3.40.630.10">
    <property type="entry name" value="Zn peptidases"/>
    <property type="match status" value="2"/>
</dbReference>
<dbReference type="InterPro" id="IPR001261">
    <property type="entry name" value="ArgE/DapE_CS"/>
</dbReference>
<feature type="binding site" evidence="15">
    <location>
        <position position="140"/>
    </location>
    <ligand>
        <name>Zn(2+)</name>
        <dbReference type="ChEBI" id="CHEBI:29105"/>
        <label>2</label>
    </ligand>
</feature>
<evidence type="ECO:0000256" key="4">
    <source>
        <dbReference type="ARBA" id="ARBA00011921"/>
    </source>
</evidence>
<evidence type="ECO:0000256" key="13">
    <source>
        <dbReference type="ARBA" id="ARBA00031891"/>
    </source>
</evidence>
<name>A0A6P1NFP8_9PROT</name>
<dbReference type="InterPro" id="IPR011650">
    <property type="entry name" value="Peptidase_M20_dimer"/>
</dbReference>
<dbReference type="PANTHER" id="PTHR43808">
    <property type="entry name" value="ACETYLORNITHINE DEACETYLASE"/>
    <property type="match status" value="1"/>
</dbReference>
<keyword evidence="6 15" id="KW-0028">Amino-acid biosynthesis</keyword>
<dbReference type="EC" id="3.5.1.18" evidence="4 15"/>
<evidence type="ECO:0000256" key="2">
    <source>
        <dbReference type="ARBA" id="ARBA00006746"/>
    </source>
</evidence>
<evidence type="ECO:0000256" key="6">
    <source>
        <dbReference type="ARBA" id="ARBA00022605"/>
    </source>
</evidence>
<feature type="active site" description="Proton acceptor" evidence="15">
    <location>
        <position position="139"/>
    </location>
</feature>
<reference evidence="17 18" key="1">
    <citation type="submission" date="2020-01" db="EMBL/GenBank/DDBJ databases">
        <title>Genome sequencing of strain KACC 21507.</title>
        <authorList>
            <person name="Heo J."/>
            <person name="Kim S.-J."/>
            <person name="Kim J.-S."/>
            <person name="Hong S.-B."/>
            <person name="Kwon S.-W."/>
        </authorList>
    </citation>
    <scope>NUCLEOTIDE SEQUENCE [LARGE SCALE GENOMIC DNA]</scope>
    <source>
        <strain evidence="17 18">KACC 21507</strain>
    </source>
</reference>
<dbReference type="InterPro" id="IPR036264">
    <property type="entry name" value="Bact_exopeptidase_dim_dom"/>
</dbReference>
<evidence type="ECO:0000256" key="9">
    <source>
        <dbReference type="ARBA" id="ARBA00022833"/>
    </source>
</evidence>
<keyword evidence="9 15" id="KW-0862">Zinc</keyword>